<gene>
    <name evidence="2" type="ORF">ACFQSB_03490</name>
</gene>
<evidence type="ECO:0000256" key="1">
    <source>
        <dbReference type="SAM" id="MobiDB-lite"/>
    </source>
</evidence>
<proteinExistence type="predicted"/>
<feature type="region of interest" description="Disordered" evidence="1">
    <location>
        <begin position="1"/>
        <end position="21"/>
    </location>
</feature>
<dbReference type="PANTHER" id="PTHR41700:SF1">
    <property type="entry name" value="N-ACETYLTRANSFERASE DOMAIN-CONTAINING PROTEIN"/>
    <property type="match status" value="1"/>
</dbReference>
<sequence>MNQAGKPADSPSGRGDAATGRFEAAARRAGVKVRELREIAEFEQVVELYDGIWETEPGHAPINVELLIAFAHSGNYVSGAFGDGGLVGASVGFFAAPSGRALHSHVTGCARGRGIGFALKLHQRAWALTRGLGVISWTYDPLVRRNAHFNLTKLGARPERYLESFYGAMGDAINAGDESDRLLAVWPLDDPRVEAACSGAARPVAVPGGAVVALAEEDGRPARGSMDGRTLLVGTPRDIETLRPRDPATARAWRHAVRDVLGGLLEDGAQVTGFTAGGHYIVERS</sequence>
<accession>A0ABW2NV20</accession>
<dbReference type="InterPro" id="IPR016181">
    <property type="entry name" value="Acyl_CoA_acyltransferase"/>
</dbReference>
<dbReference type="RefSeq" id="WP_380824182.1">
    <property type="nucleotide sequence ID" value="NZ_JBHTCG010000002.1"/>
</dbReference>
<protein>
    <submittedName>
        <fullName evidence="2">GNAT family N-acetyltransferase</fullName>
    </submittedName>
</protein>
<dbReference type="Gene3D" id="3.40.630.30">
    <property type="match status" value="1"/>
</dbReference>
<evidence type="ECO:0000313" key="3">
    <source>
        <dbReference type="Proteomes" id="UP001596496"/>
    </source>
</evidence>
<evidence type="ECO:0000313" key="2">
    <source>
        <dbReference type="EMBL" id="MFC7381257.1"/>
    </source>
</evidence>
<comment type="caution">
    <text evidence="2">The sequence shown here is derived from an EMBL/GenBank/DDBJ whole genome shotgun (WGS) entry which is preliminary data.</text>
</comment>
<name>A0ABW2NV20_9ACTN</name>
<dbReference type="SUPFAM" id="SSF55729">
    <property type="entry name" value="Acyl-CoA N-acyltransferases (Nat)"/>
    <property type="match status" value="1"/>
</dbReference>
<dbReference type="EMBL" id="JBHTCG010000002">
    <property type="protein sequence ID" value="MFC7381257.1"/>
    <property type="molecule type" value="Genomic_DNA"/>
</dbReference>
<reference evidence="3" key="1">
    <citation type="journal article" date="2019" name="Int. J. Syst. Evol. Microbiol.">
        <title>The Global Catalogue of Microorganisms (GCM) 10K type strain sequencing project: providing services to taxonomists for standard genome sequencing and annotation.</title>
        <authorList>
            <consortium name="The Broad Institute Genomics Platform"/>
            <consortium name="The Broad Institute Genome Sequencing Center for Infectious Disease"/>
            <person name="Wu L."/>
            <person name="Ma J."/>
        </authorList>
    </citation>
    <scope>NUCLEOTIDE SEQUENCE [LARGE SCALE GENOMIC DNA]</scope>
    <source>
        <strain evidence="3">CECT 7649</strain>
    </source>
</reference>
<dbReference type="Proteomes" id="UP001596496">
    <property type="component" value="Unassembled WGS sequence"/>
</dbReference>
<dbReference type="PANTHER" id="PTHR41700">
    <property type="entry name" value="GCN5-RELATED N-ACETYLTRANSFERASE"/>
    <property type="match status" value="1"/>
</dbReference>
<keyword evidence="3" id="KW-1185">Reference proteome</keyword>
<organism evidence="2 3">
    <name type="scientific">Sphaerisporangium rhizosphaerae</name>
    <dbReference type="NCBI Taxonomy" id="2269375"/>
    <lineage>
        <taxon>Bacteria</taxon>
        <taxon>Bacillati</taxon>
        <taxon>Actinomycetota</taxon>
        <taxon>Actinomycetes</taxon>
        <taxon>Streptosporangiales</taxon>
        <taxon>Streptosporangiaceae</taxon>
        <taxon>Sphaerisporangium</taxon>
    </lineage>
</organism>
<dbReference type="InterPro" id="IPR038764">
    <property type="entry name" value="GNAT_N_AcTrfase_prd"/>
</dbReference>